<evidence type="ECO:0000313" key="1">
    <source>
        <dbReference type="EMBL" id="KAI0494308.1"/>
    </source>
</evidence>
<dbReference type="Proteomes" id="UP000829196">
    <property type="component" value="Unassembled WGS sequence"/>
</dbReference>
<name>A0A8T3ADU1_DENNO</name>
<evidence type="ECO:0000313" key="2">
    <source>
        <dbReference type="Proteomes" id="UP000829196"/>
    </source>
</evidence>
<proteinExistence type="predicted"/>
<gene>
    <name evidence="1" type="ORF">KFK09_024440</name>
</gene>
<dbReference type="EMBL" id="JAGYWB010000017">
    <property type="protein sequence ID" value="KAI0494308.1"/>
    <property type="molecule type" value="Genomic_DNA"/>
</dbReference>
<organism evidence="1 2">
    <name type="scientific">Dendrobium nobile</name>
    <name type="common">Orchid</name>
    <dbReference type="NCBI Taxonomy" id="94219"/>
    <lineage>
        <taxon>Eukaryota</taxon>
        <taxon>Viridiplantae</taxon>
        <taxon>Streptophyta</taxon>
        <taxon>Embryophyta</taxon>
        <taxon>Tracheophyta</taxon>
        <taxon>Spermatophyta</taxon>
        <taxon>Magnoliopsida</taxon>
        <taxon>Liliopsida</taxon>
        <taxon>Asparagales</taxon>
        <taxon>Orchidaceae</taxon>
        <taxon>Epidendroideae</taxon>
        <taxon>Malaxideae</taxon>
        <taxon>Dendrobiinae</taxon>
        <taxon>Dendrobium</taxon>
    </lineage>
</organism>
<keyword evidence="2" id="KW-1185">Reference proteome</keyword>
<protein>
    <submittedName>
        <fullName evidence="1">Uncharacterized protein</fullName>
    </submittedName>
</protein>
<comment type="caution">
    <text evidence="1">The sequence shown here is derived from an EMBL/GenBank/DDBJ whole genome shotgun (WGS) entry which is preliminary data.</text>
</comment>
<dbReference type="AlphaFoldDB" id="A0A8T3ADU1"/>
<accession>A0A8T3ADU1</accession>
<sequence>MVTIFPPAIIPKPFLIFPYSPFIFSTTAVKFIPSPNKISTPPFIAHTISSLRNDSRGGIPSFPLRITTYGFPFSLNGFGFSHLPLSSVVSLASDVTEFCLPSSIFFIMSFKTANLPSIFSWMEAN</sequence>
<reference evidence="1" key="1">
    <citation type="journal article" date="2022" name="Front. Genet.">
        <title>Chromosome-Scale Assembly of the Dendrobium nobile Genome Provides Insights Into the Molecular Mechanism of the Biosynthesis of the Medicinal Active Ingredient of Dendrobium.</title>
        <authorList>
            <person name="Xu Q."/>
            <person name="Niu S.-C."/>
            <person name="Li K.-L."/>
            <person name="Zheng P.-J."/>
            <person name="Zhang X.-J."/>
            <person name="Jia Y."/>
            <person name="Liu Y."/>
            <person name="Niu Y.-X."/>
            <person name="Yu L.-H."/>
            <person name="Chen D.-F."/>
            <person name="Zhang G.-Q."/>
        </authorList>
    </citation>
    <scope>NUCLEOTIDE SEQUENCE</scope>
    <source>
        <tissue evidence="1">Leaf</tissue>
    </source>
</reference>